<comment type="caution">
    <text evidence="2">Lacks conserved residue(s) required for the propagation of feature annotation.</text>
</comment>
<dbReference type="RefSeq" id="XP_022310409.1">
    <property type="nucleotide sequence ID" value="XM_022454701.1"/>
</dbReference>
<gene>
    <name evidence="6" type="primary">LOC111115839</name>
</gene>
<keyword evidence="3" id="KW-1133">Transmembrane helix</keyword>
<feature type="domain" description="Sushi" evidence="4">
    <location>
        <begin position="250"/>
        <end position="306"/>
    </location>
</feature>
<dbReference type="PROSITE" id="PS50923">
    <property type="entry name" value="SUSHI"/>
    <property type="match status" value="1"/>
</dbReference>
<reference evidence="6" key="1">
    <citation type="submission" date="2025-08" db="UniProtKB">
        <authorList>
            <consortium name="RefSeq"/>
        </authorList>
    </citation>
    <scope>IDENTIFICATION</scope>
    <source>
        <tissue evidence="6">Whole sample</tissue>
    </source>
</reference>
<organism evidence="5 6">
    <name type="scientific">Crassostrea virginica</name>
    <name type="common">Eastern oyster</name>
    <dbReference type="NCBI Taxonomy" id="6565"/>
    <lineage>
        <taxon>Eukaryota</taxon>
        <taxon>Metazoa</taxon>
        <taxon>Spiralia</taxon>
        <taxon>Lophotrochozoa</taxon>
        <taxon>Mollusca</taxon>
        <taxon>Bivalvia</taxon>
        <taxon>Autobranchia</taxon>
        <taxon>Pteriomorphia</taxon>
        <taxon>Ostreida</taxon>
        <taxon>Ostreoidea</taxon>
        <taxon>Ostreidae</taxon>
        <taxon>Crassostrea</taxon>
    </lineage>
</organism>
<keyword evidence="3" id="KW-0812">Transmembrane</keyword>
<dbReference type="Proteomes" id="UP000694844">
    <property type="component" value="Chromosome 9"/>
</dbReference>
<protein>
    <submittedName>
        <fullName evidence="6">Uncharacterized protein LOC111115839</fullName>
    </submittedName>
</protein>
<evidence type="ECO:0000313" key="5">
    <source>
        <dbReference type="Proteomes" id="UP000694844"/>
    </source>
</evidence>
<sequence>MRDCSFVGTSYIDIPHNIGYYPDYVIVQLKMPDNFISEAQGTVFKKRVLNHGSKVCGVIMAYDGSKIRLWPSKKGNYDDPYGVFCVSDGWGTPIFKHTSASVYVQAWKFSPSDILFSRTDTRGSGISVSPTIPLPGPFDIDSHIFLVQSQAIDGNYANYVFEAAGSAISDGSAFFEEIGAVVYAYNENEVNLWYPGSGNYLIYIGGTWGYGAPTQASKTASVTVKVIKATSTLPGCGNSVCSSDWNNLNVSCSPIPHPNKIENAHSFVMGNTSVYTCMSGYASNGGESVIFYDGTQWETTDFNCTVPDPCPYTSSPMIYNLTTLQEKVIEMKKNLSVDIKNTSAYRRSLTCALDQRPSSAYVGYLGITILTLMGGLLLCADLSDLL</sequence>
<dbReference type="KEGG" id="cvn:111115839"/>
<keyword evidence="2" id="KW-0768">Sushi</keyword>
<keyword evidence="5" id="KW-1185">Reference proteome</keyword>
<keyword evidence="1 2" id="KW-1015">Disulfide bond</keyword>
<dbReference type="AlphaFoldDB" id="A0A8B8C5M2"/>
<keyword evidence="3" id="KW-0472">Membrane</keyword>
<evidence type="ECO:0000256" key="3">
    <source>
        <dbReference type="SAM" id="Phobius"/>
    </source>
</evidence>
<dbReference type="OrthoDB" id="6075324at2759"/>
<dbReference type="InterPro" id="IPR000436">
    <property type="entry name" value="Sushi_SCR_CCP_dom"/>
</dbReference>
<evidence type="ECO:0000259" key="4">
    <source>
        <dbReference type="PROSITE" id="PS50923"/>
    </source>
</evidence>
<evidence type="ECO:0000256" key="2">
    <source>
        <dbReference type="PROSITE-ProRule" id="PRU00302"/>
    </source>
</evidence>
<feature type="transmembrane region" description="Helical" evidence="3">
    <location>
        <begin position="361"/>
        <end position="380"/>
    </location>
</feature>
<feature type="disulfide bond" evidence="2">
    <location>
        <begin position="277"/>
        <end position="304"/>
    </location>
</feature>
<name>A0A8B8C5M2_CRAVI</name>
<evidence type="ECO:0000313" key="6">
    <source>
        <dbReference type="RefSeq" id="XP_022310409.1"/>
    </source>
</evidence>
<proteinExistence type="predicted"/>
<evidence type="ECO:0000256" key="1">
    <source>
        <dbReference type="ARBA" id="ARBA00023157"/>
    </source>
</evidence>
<accession>A0A8B8C5M2</accession>
<dbReference type="GeneID" id="111115839"/>